<feature type="compositionally biased region" description="Low complexity" evidence="1">
    <location>
        <begin position="755"/>
        <end position="785"/>
    </location>
</feature>
<feature type="compositionally biased region" description="Polar residues" evidence="1">
    <location>
        <begin position="345"/>
        <end position="354"/>
    </location>
</feature>
<dbReference type="EMBL" id="JAEAOA010000130">
    <property type="protein sequence ID" value="KAK3580194.1"/>
    <property type="molecule type" value="Genomic_DNA"/>
</dbReference>
<feature type="compositionally biased region" description="Low complexity" evidence="1">
    <location>
        <begin position="296"/>
        <end position="306"/>
    </location>
</feature>
<feature type="compositionally biased region" description="Pro residues" evidence="1">
    <location>
        <begin position="424"/>
        <end position="438"/>
    </location>
</feature>
<feature type="compositionally biased region" description="Polar residues" evidence="1">
    <location>
        <begin position="732"/>
        <end position="745"/>
    </location>
</feature>
<feature type="region of interest" description="Disordered" evidence="1">
    <location>
        <begin position="645"/>
        <end position="674"/>
    </location>
</feature>
<feature type="compositionally biased region" description="Pro residues" evidence="1">
    <location>
        <begin position="445"/>
        <end position="461"/>
    </location>
</feature>
<evidence type="ECO:0000256" key="1">
    <source>
        <dbReference type="SAM" id="MobiDB-lite"/>
    </source>
</evidence>
<dbReference type="AlphaFoldDB" id="A0AAE0RV62"/>
<evidence type="ECO:0000256" key="2">
    <source>
        <dbReference type="SAM" id="Phobius"/>
    </source>
</evidence>
<reference evidence="3" key="1">
    <citation type="journal article" date="2021" name="Genome Biol. Evol.">
        <title>A High-Quality Reference Genome for a Parasitic Bivalve with Doubly Uniparental Inheritance (Bivalvia: Unionida).</title>
        <authorList>
            <person name="Smith C.H."/>
        </authorList>
    </citation>
    <scope>NUCLEOTIDE SEQUENCE</scope>
    <source>
        <strain evidence="3">CHS0354</strain>
    </source>
</reference>
<feature type="compositionally biased region" description="Polar residues" evidence="1">
    <location>
        <begin position="475"/>
        <end position="489"/>
    </location>
</feature>
<protein>
    <submittedName>
        <fullName evidence="3">Uncharacterized protein</fullName>
    </submittedName>
</protein>
<evidence type="ECO:0000313" key="3">
    <source>
        <dbReference type="EMBL" id="KAK3580194.1"/>
    </source>
</evidence>
<keyword evidence="2" id="KW-1133">Transmembrane helix</keyword>
<name>A0AAE0RV62_9BIVA</name>
<gene>
    <name evidence="3" type="ORF">CHS0354_001326</name>
</gene>
<feature type="compositionally biased region" description="Low complexity" evidence="1">
    <location>
        <begin position="717"/>
        <end position="731"/>
    </location>
</feature>
<feature type="region of interest" description="Disordered" evidence="1">
    <location>
        <begin position="717"/>
        <end position="906"/>
    </location>
</feature>
<feature type="compositionally biased region" description="Low complexity" evidence="1">
    <location>
        <begin position="843"/>
        <end position="903"/>
    </location>
</feature>
<feature type="region of interest" description="Disordered" evidence="1">
    <location>
        <begin position="125"/>
        <end position="158"/>
    </location>
</feature>
<keyword evidence="2" id="KW-0472">Membrane</keyword>
<feature type="compositionally biased region" description="Pro residues" evidence="1">
    <location>
        <begin position="307"/>
        <end position="319"/>
    </location>
</feature>
<feature type="non-terminal residue" evidence="3">
    <location>
        <position position="1136"/>
    </location>
</feature>
<reference evidence="3" key="3">
    <citation type="submission" date="2023-05" db="EMBL/GenBank/DDBJ databases">
        <authorList>
            <person name="Smith C.H."/>
        </authorList>
    </citation>
    <scope>NUCLEOTIDE SEQUENCE</scope>
    <source>
        <strain evidence="3">CHS0354</strain>
        <tissue evidence="3">Mantle</tissue>
    </source>
</reference>
<feature type="compositionally biased region" description="Pro residues" evidence="1">
    <location>
        <begin position="265"/>
        <end position="295"/>
    </location>
</feature>
<comment type="caution">
    <text evidence="3">The sequence shown here is derived from an EMBL/GenBank/DDBJ whole genome shotgun (WGS) entry which is preliminary data.</text>
</comment>
<feature type="transmembrane region" description="Helical" evidence="2">
    <location>
        <begin position="36"/>
        <end position="52"/>
    </location>
</feature>
<accession>A0AAE0RV62</accession>
<dbReference type="Proteomes" id="UP001195483">
    <property type="component" value="Unassembled WGS sequence"/>
</dbReference>
<keyword evidence="4" id="KW-1185">Reference proteome</keyword>
<reference evidence="3" key="2">
    <citation type="journal article" date="2021" name="Genome Biol. Evol.">
        <title>Developing a high-quality reference genome for a parasitic bivalve with doubly uniparental inheritance (Bivalvia: Unionida).</title>
        <authorList>
            <person name="Smith C.H."/>
        </authorList>
    </citation>
    <scope>NUCLEOTIDE SEQUENCE</scope>
    <source>
        <strain evidence="3">CHS0354</strain>
        <tissue evidence="3">Mantle</tissue>
    </source>
</reference>
<sequence>SANRPYLTKEDLINSHVRSTLSVFVSPKNRTTVMKGINFTLAILCWLLIITVRCQIPGWSLSNLPDSPNAAWSSSQVGGRGHADRVTSILLGAISRGQVQQQQQHQQQPHQQFWTEQTGTQDTFSIVGGSPLDFGNTPQQGQPVVGSVHIRDQQSRASQQALPQDQFIIHAPSVISLQSLAPDWNLDWWYQPGSNIAPSLDQRLPELTQQTSSSQHRIDPNAPVLQGSVGQPSQQQSAWDPATTQQAIVSHFQPSQSRIIAHSPQQPPSQPVPPQPPSQPVPPQPPSQPVPPQVPSQPVSPQLSSQPVPPPIPPPPPSNYVPAPFHAQTAMHTSDLSQHVPPSPVVQQLQTSHIQPHQPLVPVPSVQQQQTWGQPRTWSEHSPQQPQTWTHPVVPQAAVSWTEEPPVQEPLSPAWEVGTQHLSPPIPPQPLPALPVNPPSQANMGPPPLPPQSLPALPANPPSQANVGPPPLPPQTLSALPVNTPSQANMGHPPLPPQSLPALPVNPPLPPSPSRMLTQTSHVVLDNQQKIPANYVLLGHPDSGNRTSFPLNSLPPTGGEIPPFPGQYQQLNSETIPSPSAIPLVQHTSEAIPPPAKISLTRFASESVPPPAAVPLLQLSPEVIPPPAAVKQDVILQAETTAQSVTEKEITRDNSQLPAGTRMPPVNLGQPSNSQSQINFLYTTPSQVGFLPSTNIFPQSSWDAAWEHYYHDPAQFSNSGSSNQGNAWGQQASQTVQNQLISQSQHQHHPSALTQPQSPSQQSQLVQEQSFSQQPSGQQGTSSSQWNPQPPALTQQLTESTNQWASPSDPQLAPQQTSWQQTSQQLLQQSSWQTQPQPPPQPMQQQAQAQWQHQPVQPQPAQQQSVWQHGQPQQPQEQHGQQHGVQQQLHWQQPQPAQPEPQADIGTVHGQGWAAVISSRPAQLQYGVTLVDGTSYTEEYSLPMSRVQQIVVKDPFDRVVTSLTVDRNSGTFSLRSKRGINLCYVGMIDQDVLDNMNGVSDSIRTSTHPYIHQINELFVYREAEQLFPRDVRAVAGDFLARTCGHEPIIFRIVKAQNSVIVNGNLTLPGETCPFGPPLRSGFNLYSCGSAGYCPLLYTCNIQYGLCCPEMPRSTNCISLSIGQICVTFMPNRPIID</sequence>
<feature type="region of interest" description="Disordered" evidence="1">
    <location>
        <begin position="261"/>
        <end position="393"/>
    </location>
</feature>
<feature type="region of interest" description="Disordered" evidence="1">
    <location>
        <begin position="207"/>
        <end position="244"/>
    </location>
</feature>
<feature type="compositionally biased region" description="Low complexity" evidence="1">
    <location>
        <begin position="355"/>
        <end position="370"/>
    </location>
</feature>
<feature type="compositionally biased region" description="Polar residues" evidence="1">
    <location>
        <begin position="792"/>
        <end position="809"/>
    </location>
</feature>
<proteinExistence type="predicted"/>
<evidence type="ECO:0000313" key="4">
    <source>
        <dbReference type="Proteomes" id="UP001195483"/>
    </source>
</evidence>
<organism evidence="3 4">
    <name type="scientific">Potamilus streckersoni</name>
    <dbReference type="NCBI Taxonomy" id="2493646"/>
    <lineage>
        <taxon>Eukaryota</taxon>
        <taxon>Metazoa</taxon>
        <taxon>Spiralia</taxon>
        <taxon>Lophotrochozoa</taxon>
        <taxon>Mollusca</taxon>
        <taxon>Bivalvia</taxon>
        <taxon>Autobranchia</taxon>
        <taxon>Heteroconchia</taxon>
        <taxon>Palaeoheterodonta</taxon>
        <taxon>Unionida</taxon>
        <taxon>Unionoidea</taxon>
        <taxon>Unionidae</taxon>
        <taxon>Ambleminae</taxon>
        <taxon>Lampsilini</taxon>
        <taxon>Potamilus</taxon>
    </lineage>
</organism>
<feature type="compositionally biased region" description="Low complexity" evidence="1">
    <location>
        <begin position="813"/>
        <end position="835"/>
    </location>
</feature>
<keyword evidence="2" id="KW-0812">Transmembrane</keyword>
<feature type="region of interest" description="Disordered" evidence="1">
    <location>
        <begin position="417"/>
        <end position="496"/>
    </location>
</feature>
<feature type="compositionally biased region" description="Polar residues" evidence="1">
    <location>
        <begin position="371"/>
        <end position="390"/>
    </location>
</feature>
<feature type="compositionally biased region" description="Low complexity" evidence="1">
    <location>
        <begin position="226"/>
        <end position="237"/>
    </location>
</feature>